<dbReference type="InterPro" id="IPR036812">
    <property type="entry name" value="NAD(P)_OxRdtase_dom_sf"/>
</dbReference>
<dbReference type="RefSeq" id="WP_192752064.1">
    <property type="nucleotide sequence ID" value="NZ_BAABJL010000024.1"/>
</dbReference>
<dbReference type="Proteomes" id="UP000638648">
    <property type="component" value="Unassembled WGS sequence"/>
</dbReference>
<proteinExistence type="predicted"/>
<keyword evidence="4" id="KW-1185">Reference proteome</keyword>
<protein>
    <submittedName>
        <fullName evidence="3">Aryl-alcohol dehydrogenase-like predicted oxidoreductase</fullName>
    </submittedName>
</protein>
<accession>A0A927RDL2</accession>
<feature type="domain" description="NADP-dependent oxidoreductase" evidence="2">
    <location>
        <begin position="9"/>
        <end position="303"/>
    </location>
</feature>
<dbReference type="PANTHER" id="PTHR43364">
    <property type="entry name" value="NADH-SPECIFIC METHYLGLYOXAL REDUCTASE-RELATED"/>
    <property type="match status" value="1"/>
</dbReference>
<dbReference type="GO" id="GO:0016491">
    <property type="term" value="F:oxidoreductase activity"/>
    <property type="evidence" value="ECO:0007669"/>
    <property type="project" value="UniProtKB-KW"/>
</dbReference>
<dbReference type="InterPro" id="IPR023210">
    <property type="entry name" value="NADP_OxRdtase_dom"/>
</dbReference>
<dbReference type="GO" id="GO:0005829">
    <property type="term" value="C:cytosol"/>
    <property type="evidence" value="ECO:0007669"/>
    <property type="project" value="TreeGrafter"/>
</dbReference>
<comment type="caution">
    <text evidence="3">The sequence shown here is derived from an EMBL/GenBank/DDBJ whole genome shotgun (WGS) entry which is preliminary data.</text>
</comment>
<dbReference type="SUPFAM" id="SSF51430">
    <property type="entry name" value="NAD(P)-linked oxidoreductase"/>
    <property type="match status" value="1"/>
</dbReference>
<dbReference type="EMBL" id="JADBEM010000001">
    <property type="protein sequence ID" value="MBE1608265.1"/>
    <property type="molecule type" value="Genomic_DNA"/>
</dbReference>
<dbReference type="PANTHER" id="PTHR43364:SF4">
    <property type="entry name" value="NAD(P)-LINKED OXIDOREDUCTASE SUPERFAMILY PROTEIN"/>
    <property type="match status" value="1"/>
</dbReference>
<dbReference type="InterPro" id="IPR020471">
    <property type="entry name" value="AKR"/>
</dbReference>
<sequence length="316" mass="35087">MRDLEIGPVVLGAMTFGSQVDVAEAERMVGLAREGGVRMFDTSNNYNAGASEEILGRVVRPFRDDILLSSKVGSTVGQEDTTVVGLGRKAIIRAVEDTLRRLGTDYLDLYYFHRPDRETPIAESLEAAAELVASGKVRALGQSNFAAWQVTELHHVAHAHAWPSVDVSQIMYNLLARRVEVEYAACSAHLRMFDIAYNPLAGGLLSGKHRPWSTPEAGTRFSKEMYRSRYWNDTQFEAVERLRVIARATGLTLLELSFRWLRDRPLTDAILVGASSAEQLRSNLAALQGPALDDDTLRACDLVWDQLSGIAPHYNR</sequence>
<dbReference type="Gene3D" id="3.20.20.100">
    <property type="entry name" value="NADP-dependent oxidoreductase domain"/>
    <property type="match status" value="1"/>
</dbReference>
<dbReference type="InterPro" id="IPR050523">
    <property type="entry name" value="AKR_Detox_Biosynth"/>
</dbReference>
<keyword evidence="1" id="KW-0560">Oxidoreductase</keyword>
<gene>
    <name evidence="3" type="ORF">HEB94_005113</name>
</gene>
<evidence type="ECO:0000313" key="4">
    <source>
        <dbReference type="Proteomes" id="UP000638648"/>
    </source>
</evidence>
<dbReference type="PRINTS" id="PR00069">
    <property type="entry name" value="ALDKETRDTASE"/>
</dbReference>
<dbReference type="Pfam" id="PF00248">
    <property type="entry name" value="Aldo_ket_red"/>
    <property type="match status" value="1"/>
</dbReference>
<evidence type="ECO:0000259" key="2">
    <source>
        <dbReference type="Pfam" id="PF00248"/>
    </source>
</evidence>
<reference evidence="3" key="1">
    <citation type="submission" date="2020-10" db="EMBL/GenBank/DDBJ databases">
        <title>Sequencing the genomes of 1000 actinobacteria strains.</title>
        <authorList>
            <person name="Klenk H.-P."/>
        </authorList>
    </citation>
    <scope>NUCLEOTIDE SEQUENCE</scope>
    <source>
        <strain evidence="3">DSM 45354</strain>
    </source>
</reference>
<dbReference type="AlphaFoldDB" id="A0A927RDL2"/>
<name>A0A927RDL2_9ACTN</name>
<evidence type="ECO:0000256" key="1">
    <source>
        <dbReference type="ARBA" id="ARBA00023002"/>
    </source>
</evidence>
<organism evidence="3 4">
    <name type="scientific">Actinopolymorpha pittospori</name>
    <dbReference type="NCBI Taxonomy" id="648752"/>
    <lineage>
        <taxon>Bacteria</taxon>
        <taxon>Bacillati</taxon>
        <taxon>Actinomycetota</taxon>
        <taxon>Actinomycetes</taxon>
        <taxon>Propionibacteriales</taxon>
        <taxon>Actinopolymorphaceae</taxon>
        <taxon>Actinopolymorpha</taxon>
    </lineage>
</organism>
<evidence type="ECO:0000313" key="3">
    <source>
        <dbReference type="EMBL" id="MBE1608265.1"/>
    </source>
</evidence>